<name>A0AC35ESS3_9BILA</name>
<evidence type="ECO:0000313" key="1">
    <source>
        <dbReference type="Proteomes" id="UP000887580"/>
    </source>
</evidence>
<evidence type="ECO:0000313" key="2">
    <source>
        <dbReference type="WBParaSite" id="PS1159_v2.g10466.t1"/>
    </source>
</evidence>
<reference evidence="2" key="1">
    <citation type="submission" date="2022-11" db="UniProtKB">
        <authorList>
            <consortium name="WormBaseParasite"/>
        </authorList>
    </citation>
    <scope>IDENTIFICATION</scope>
</reference>
<dbReference type="Proteomes" id="UP000887580">
    <property type="component" value="Unplaced"/>
</dbReference>
<proteinExistence type="predicted"/>
<sequence length="156" mass="16913">DASTTDDSQERRGTQTPSPLPSESVRSEQNHPTLIMNDDHACIPNLQLNIPRPTTPTSMPYYSDSTATAYDAPPLTTSVPVAAAETPSISSLINSEDPCMLKSRVIVGNLNTFRVSREDLVGLFKCCGDVLCSSLFKGYALIQFSTQTEAELCVQI</sequence>
<organism evidence="1 2">
    <name type="scientific">Panagrolaimus sp. PS1159</name>
    <dbReference type="NCBI Taxonomy" id="55785"/>
    <lineage>
        <taxon>Eukaryota</taxon>
        <taxon>Metazoa</taxon>
        <taxon>Ecdysozoa</taxon>
        <taxon>Nematoda</taxon>
        <taxon>Chromadorea</taxon>
        <taxon>Rhabditida</taxon>
        <taxon>Tylenchina</taxon>
        <taxon>Panagrolaimomorpha</taxon>
        <taxon>Panagrolaimoidea</taxon>
        <taxon>Panagrolaimidae</taxon>
        <taxon>Panagrolaimus</taxon>
    </lineage>
</organism>
<accession>A0AC35ESS3</accession>
<protein>
    <submittedName>
        <fullName evidence="2">RRM domain-containing protein</fullName>
    </submittedName>
</protein>
<dbReference type="WBParaSite" id="PS1159_v2.g10466.t1">
    <property type="protein sequence ID" value="PS1159_v2.g10466.t1"/>
    <property type="gene ID" value="PS1159_v2.g10466"/>
</dbReference>